<evidence type="ECO:0000256" key="10">
    <source>
        <dbReference type="ARBA" id="ARBA00035120"/>
    </source>
</evidence>
<dbReference type="GO" id="GO:0046872">
    <property type="term" value="F:metal ion binding"/>
    <property type="evidence" value="ECO:0007669"/>
    <property type="project" value="UniProtKB-KW"/>
</dbReference>
<dbReference type="Pfam" id="PF02537">
    <property type="entry name" value="CRCB"/>
    <property type="match status" value="1"/>
</dbReference>
<protein>
    <recommendedName>
        <fullName evidence="12">Fluoride-specific ion channel FluC</fullName>
    </recommendedName>
</protein>
<keyword evidence="8 12" id="KW-0472">Membrane</keyword>
<keyword evidence="3" id="KW-0997">Cell inner membrane</keyword>
<dbReference type="HAMAP" id="MF_00454">
    <property type="entry name" value="FluC"/>
    <property type="match status" value="1"/>
</dbReference>
<dbReference type="PANTHER" id="PTHR28259:SF1">
    <property type="entry name" value="FLUORIDE EXPORT PROTEIN 1-RELATED"/>
    <property type="match status" value="1"/>
</dbReference>
<keyword evidence="9 12" id="KW-0407">Ion channel</keyword>
<reference evidence="13 20" key="4">
    <citation type="journal article" date="2022" name="Front. Microbiol.">
        <title>Commensal bacteria contribute to the growth of multidrug-resistant Avibacterium paragallinarum in chickens.</title>
        <authorList>
            <person name="Zhu J."/>
            <person name="Chen Y."/>
            <person name="Wu Y."/>
            <person name="Wang Y."/>
            <person name="Zhu K."/>
        </authorList>
    </citation>
    <scope>NUCLEOTIDE SEQUENCE [LARGE SCALE GENOMIC DNA]</scope>
    <source>
        <strain evidence="13 20">AV25</strain>
    </source>
</reference>
<evidence type="ECO:0000313" key="14">
    <source>
        <dbReference type="EMBL" id="PXZ37985.1"/>
    </source>
</evidence>
<evidence type="ECO:0000256" key="4">
    <source>
        <dbReference type="ARBA" id="ARBA00022692"/>
    </source>
</evidence>
<evidence type="ECO:0000256" key="5">
    <source>
        <dbReference type="ARBA" id="ARBA00022989"/>
    </source>
</evidence>
<reference evidence="16 18" key="1">
    <citation type="submission" date="2018-06" db="EMBL/GenBank/DDBJ databases">
        <authorList>
            <consortium name="Pathogen Informatics"/>
            <person name="Doyle S."/>
        </authorList>
    </citation>
    <scope>NUCLEOTIDE SEQUENCE [LARGE SCALE GENOMIC DNA]</scope>
    <source>
        <strain evidence="16 18">NCTC11296</strain>
    </source>
</reference>
<evidence type="ECO:0000256" key="12">
    <source>
        <dbReference type="HAMAP-Rule" id="MF_00454"/>
    </source>
</evidence>
<evidence type="ECO:0000256" key="9">
    <source>
        <dbReference type="ARBA" id="ARBA00023303"/>
    </source>
</evidence>
<dbReference type="Proteomes" id="UP000247594">
    <property type="component" value="Unassembled WGS sequence"/>
</dbReference>
<feature type="transmembrane region" description="Helical" evidence="12">
    <location>
        <begin position="98"/>
        <end position="123"/>
    </location>
</feature>
<evidence type="ECO:0000256" key="2">
    <source>
        <dbReference type="ARBA" id="ARBA00022475"/>
    </source>
</evidence>
<feature type="binding site" evidence="12">
    <location>
        <position position="77"/>
    </location>
    <ligand>
        <name>Na(+)</name>
        <dbReference type="ChEBI" id="CHEBI:29101"/>
        <note>structural</note>
    </ligand>
</feature>
<feature type="transmembrane region" description="Helical" evidence="12">
    <location>
        <begin position="69"/>
        <end position="86"/>
    </location>
</feature>
<evidence type="ECO:0000256" key="8">
    <source>
        <dbReference type="ARBA" id="ARBA00023136"/>
    </source>
</evidence>
<keyword evidence="20" id="KW-1185">Reference proteome</keyword>
<evidence type="ECO:0000313" key="18">
    <source>
        <dbReference type="Proteomes" id="UP000254465"/>
    </source>
</evidence>
<feature type="binding site" evidence="12">
    <location>
        <position position="80"/>
    </location>
    <ligand>
        <name>Na(+)</name>
        <dbReference type="ChEBI" id="CHEBI:29101"/>
        <note>structural</note>
    </ligand>
</feature>
<dbReference type="EMBL" id="UGHK01000001">
    <property type="protein sequence ID" value="STO70644.1"/>
    <property type="molecule type" value="Genomic_DNA"/>
</dbReference>
<keyword evidence="2 12" id="KW-1003">Cell membrane</keyword>
<dbReference type="GO" id="GO:0005886">
    <property type="term" value="C:plasma membrane"/>
    <property type="evidence" value="ECO:0007669"/>
    <property type="project" value="UniProtKB-SubCell"/>
</dbReference>
<evidence type="ECO:0000313" key="15">
    <source>
        <dbReference type="EMBL" id="RZN60023.1"/>
    </source>
</evidence>
<comment type="similarity">
    <text evidence="10 12">Belongs to the fluoride channel Fluc/FEX (TC 1.A.43) family.</text>
</comment>
<feature type="transmembrane region" description="Helical" evidence="12">
    <location>
        <begin position="33"/>
        <end position="57"/>
    </location>
</feature>
<reference evidence="14 17" key="2">
    <citation type="submission" date="2018-06" db="EMBL/GenBank/DDBJ databases">
        <authorList>
            <person name="Teymurazov M."/>
            <person name="Kislichkina A."/>
            <person name="Abaymova A."/>
            <person name="Mukhina T."/>
            <person name="Mayskaya N."/>
            <person name="Svetoch E."/>
            <person name="Bogun A."/>
        </authorList>
    </citation>
    <scope>NUCLEOTIDE SEQUENCE [LARGE SCALE GENOMIC DNA]</scope>
    <source>
        <strain evidence="14 17">SCPM-O-B-8406</strain>
    </source>
</reference>
<dbReference type="RefSeq" id="WP_017806659.1">
    <property type="nucleotide sequence ID" value="NZ_CP081939.1"/>
</dbReference>
<dbReference type="PANTHER" id="PTHR28259">
    <property type="entry name" value="FLUORIDE EXPORT PROTEIN 1-RELATED"/>
    <property type="match status" value="1"/>
</dbReference>
<dbReference type="Proteomes" id="UP000294229">
    <property type="component" value="Unassembled WGS sequence"/>
</dbReference>
<evidence type="ECO:0000313" key="19">
    <source>
        <dbReference type="Proteomes" id="UP000294229"/>
    </source>
</evidence>
<reference evidence="15 19" key="3">
    <citation type="submission" date="2018-11" db="EMBL/GenBank/DDBJ databases">
        <title>Sequencing Av. paragallinarum serogroups.</title>
        <authorList>
            <person name="Hellmuth J.E."/>
            <person name="Boucher C.E."/>
            <person name="Cason E.D."/>
        </authorList>
    </citation>
    <scope>NUCLEOTIDE SEQUENCE [LARGE SCALE GENOMIC DNA]</scope>
    <source>
        <strain evidence="15 19">SA-3</strain>
    </source>
</reference>
<dbReference type="Proteomes" id="UP000254465">
    <property type="component" value="Unassembled WGS sequence"/>
</dbReference>
<evidence type="ECO:0000256" key="3">
    <source>
        <dbReference type="ARBA" id="ARBA00022519"/>
    </source>
</evidence>
<evidence type="ECO:0000313" key="13">
    <source>
        <dbReference type="EMBL" id="MEE6042484.1"/>
    </source>
</evidence>
<evidence type="ECO:0000256" key="6">
    <source>
        <dbReference type="ARBA" id="ARBA00023053"/>
    </source>
</evidence>
<comment type="catalytic activity">
    <reaction evidence="11">
        <text>fluoride(in) = fluoride(out)</text>
        <dbReference type="Rhea" id="RHEA:76159"/>
        <dbReference type="ChEBI" id="CHEBI:17051"/>
    </reaction>
    <physiologicalReaction direction="left-to-right" evidence="11">
        <dbReference type="Rhea" id="RHEA:76160"/>
    </physiologicalReaction>
</comment>
<comment type="activity regulation">
    <text evidence="12">Na(+) is not transported, but it plays an essential structural role and its presence is essential for fluoride channel function.</text>
</comment>
<dbReference type="AlphaFoldDB" id="A0A2S5AT11"/>
<keyword evidence="12" id="KW-0479">Metal-binding</keyword>
<sequence length="127" mass="13810">MAIWQSLLIISGGAALGACTRWGLSELLNPLFASFALGTLFSNYLGSFLIGVLLAVFWQYPAISNEWRLFLITGFLGSLTTFSSFSAEVVNDFLTEKWATAVIVIALHLGGSLFFTLLGVLLWRAGK</sequence>
<comment type="subcellular location">
    <subcellularLocation>
        <location evidence="1 12">Cell membrane</location>
        <topology evidence="1 12">Multi-pass membrane protein</topology>
    </subcellularLocation>
</comment>
<dbReference type="GO" id="GO:0140114">
    <property type="term" value="P:cellular detoxification of fluoride"/>
    <property type="evidence" value="ECO:0007669"/>
    <property type="project" value="UniProtKB-UniRule"/>
</dbReference>
<keyword evidence="6 12" id="KW-0915">Sodium</keyword>
<dbReference type="GO" id="GO:0062054">
    <property type="term" value="F:fluoride channel activity"/>
    <property type="evidence" value="ECO:0007669"/>
    <property type="project" value="UniProtKB-UniRule"/>
</dbReference>
<gene>
    <name evidence="12 15" type="primary">crcB</name>
    <name evidence="12" type="synonym">fluC</name>
    <name evidence="14" type="ORF">DM482_11665</name>
    <name evidence="15" type="ORF">EIG79_04800</name>
    <name evidence="13" type="ORF">M5S13_11475</name>
    <name evidence="16" type="ORF">NCTC11296_00550</name>
</gene>
<dbReference type="Proteomes" id="UP001347884">
    <property type="component" value="Unassembled WGS sequence"/>
</dbReference>
<evidence type="ECO:0000256" key="1">
    <source>
        <dbReference type="ARBA" id="ARBA00004651"/>
    </source>
</evidence>
<evidence type="ECO:0000313" key="17">
    <source>
        <dbReference type="Proteomes" id="UP000247594"/>
    </source>
</evidence>
<dbReference type="InterPro" id="IPR003691">
    <property type="entry name" value="FluC"/>
</dbReference>
<accession>A0A2S5AT11</accession>
<reference evidence="13" key="5">
    <citation type="submission" date="2022-05" db="EMBL/GenBank/DDBJ databases">
        <authorList>
            <person name="Chen Y."/>
            <person name="Zhu J."/>
            <person name="Zhu K."/>
        </authorList>
    </citation>
    <scope>NUCLEOTIDE SEQUENCE</scope>
    <source>
        <strain evidence="13">AV25</strain>
    </source>
</reference>
<evidence type="ECO:0000313" key="16">
    <source>
        <dbReference type="EMBL" id="STO70644.1"/>
    </source>
</evidence>
<evidence type="ECO:0000256" key="7">
    <source>
        <dbReference type="ARBA" id="ARBA00023065"/>
    </source>
</evidence>
<organism evidence="15 19">
    <name type="scientific">Avibacterium paragallinarum</name>
    <name type="common">Haemophilus gallinarum</name>
    <dbReference type="NCBI Taxonomy" id="728"/>
    <lineage>
        <taxon>Bacteria</taxon>
        <taxon>Pseudomonadati</taxon>
        <taxon>Pseudomonadota</taxon>
        <taxon>Gammaproteobacteria</taxon>
        <taxon>Pasteurellales</taxon>
        <taxon>Pasteurellaceae</taxon>
        <taxon>Avibacterium</taxon>
    </lineage>
</organism>
<evidence type="ECO:0000313" key="20">
    <source>
        <dbReference type="Proteomes" id="UP001347884"/>
    </source>
</evidence>
<keyword evidence="5 12" id="KW-1133">Transmembrane helix</keyword>
<proteinExistence type="inferred from homology"/>
<evidence type="ECO:0000256" key="11">
    <source>
        <dbReference type="ARBA" id="ARBA00035585"/>
    </source>
</evidence>
<comment type="function">
    <text evidence="12">Fluoride-specific ion channel. Important for reducing fluoride concentration in the cell, thus reducing its toxicity.</text>
</comment>
<name>A0A2S5AT11_AVIPA</name>
<keyword evidence="7 12" id="KW-0406">Ion transport</keyword>
<dbReference type="EMBL" id="RQXS01000015">
    <property type="protein sequence ID" value="RZN60023.1"/>
    <property type="molecule type" value="Genomic_DNA"/>
</dbReference>
<dbReference type="NCBIfam" id="NF010792">
    <property type="entry name" value="PRK14196.1"/>
    <property type="match status" value="1"/>
</dbReference>
<keyword evidence="4 12" id="KW-0812">Transmembrane</keyword>
<dbReference type="EMBL" id="JAMDKF010000035">
    <property type="protein sequence ID" value="MEE6042484.1"/>
    <property type="molecule type" value="Genomic_DNA"/>
</dbReference>
<dbReference type="EMBL" id="QJPJ01000031">
    <property type="protein sequence ID" value="PXZ37985.1"/>
    <property type="molecule type" value="Genomic_DNA"/>
</dbReference>
<keyword evidence="12" id="KW-0813">Transport</keyword>